<dbReference type="Gene3D" id="1.20.1250.20">
    <property type="entry name" value="MFS general substrate transporter like domains"/>
    <property type="match status" value="2"/>
</dbReference>
<evidence type="ECO:0000313" key="8">
    <source>
        <dbReference type="Proteomes" id="UP000054549"/>
    </source>
</evidence>
<evidence type="ECO:0000256" key="3">
    <source>
        <dbReference type="ARBA" id="ARBA00022989"/>
    </source>
</evidence>
<comment type="subcellular location">
    <subcellularLocation>
        <location evidence="1">Membrane</location>
        <topology evidence="1">Multi-pass membrane protein</topology>
    </subcellularLocation>
</comment>
<evidence type="ECO:0000256" key="5">
    <source>
        <dbReference type="SAM" id="Phobius"/>
    </source>
</evidence>
<dbReference type="Proteomes" id="UP000054549">
    <property type="component" value="Unassembled WGS sequence"/>
</dbReference>
<evidence type="ECO:0000256" key="1">
    <source>
        <dbReference type="ARBA" id="ARBA00004141"/>
    </source>
</evidence>
<dbReference type="PROSITE" id="PS50850">
    <property type="entry name" value="MFS"/>
    <property type="match status" value="1"/>
</dbReference>
<proteinExistence type="predicted"/>
<dbReference type="GO" id="GO:0005886">
    <property type="term" value="C:plasma membrane"/>
    <property type="evidence" value="ECO:0007669"/>
    <property type="project" value="TreeGrafter"/>
</dbReference>
<feature type="transmembrane region" description="Helical" evidence="5">
    <location>
        <begin position="484"/>
        <end position="502"/>
    </location>
</feature>
<feature type="transmembrane region" description="Helical" evidence="5">
    <location>
        <begin position="353"/>
        <end position="372"/>
    </location>
</feature>
<dbReference type="SUPFAM" id="SSF103473">
    <property type="entry name" value="MFS general substrate transporter"/>
    <property type="match status" value="1"/>
</dbReference>
<dbReference type="HOGENOM" id="CLU_000960_22_0_1"/>
<keyword evidence="2 5" id="KW-0812">Transmembrane</keyword>
<dbReference type="InterPro" id="IPR011701">
    <property type="entry name" value="MFS"/>
</dbReference>
<dbReference type="InterPro" id="IPR036259">
    <property type="entry name" value="MFS_trans_sf"/>
</dbReference>
<feature type="transmembrane region" description="Helical" evidence="5">
    <location>
        <begin position="61"/>
        <end position="80"/>
    </location>
</feature>
<organism evidence="7 8">
    <name type="scientific">Amanita muscaria (strain Koide BX008)</name>
    <dbReference type="NCBI Taxonomy" id="946122"/>
    <lineage>
        <taxon>Eukaryota</taxon>
        <taxon>Fungi</taxon>
        <taxon>Dikarya</taxon>
        <taxon>Basidiomycota</taxon>
        <taxon>Agaricomycotina</taxon>
        <taxon>Agaricomycetes</taxon>
        <taxon>Agaricomycetidae</taxon>
        <taxon>Agaricales</taxon>
        <taxon>Pluteineae</taxon>
        <taxon>Amanitaceae</taxon>
        <taxon>Amanita</taxon>
    </lineage>
</organism>
<feature type="transmembrane region" description="Helical" evidence="5">
    <location>
        <begin position="211"/>
        <end position="232"/>
    </location>
</feature>
<feature type="transmembrane region" description="Helical" evidence="5">
    <location>
        <begin position="281"/>
        <end position="303"/>
    </location>
</feature>
<evidence type="ECO:0000256" key="4">
    <source>
        <dbReference type="ARBA" id="ARBA00023136"/>
    </source>
</evidence>
<feature type="transmembrane region" description="Helical" evidence="5">
    <location>
        <begin position="171"/>
        <end position="191"/>
    </location>
</feature>
<dbReference type="AlphaFoldDB" id="A0A0C2T524"/>
<feature type="transmembrane region" description="Helical" evidence="5">
    <location>
        <begin position="418"/>
        <end position="438"/>
    </location>
</feature>
<feature type="transmembrane region" description="Helical" evidence="5">
    <location>
        <begin position="86"/>
        <end position="107"/>
    </location>
</feature>
<dbReference type="OrthoDB" id="2351791at2759"/>
<dbReference type="EMBL" id="KN818223">
    <property type="protein sequence ID" value="KIL70995.1"/>
    <property type="molecule type" value="Genomic_DNA"/>
</dbReference>
<evidence type="ECO:0000259" key="6">
    <source>
        <dbReference type="PROSITE" id="PS50850"/>
    </source>
</evidence>
<sequence>MALFLATTDATIVSTGLPTIARELHATQTQYTWVGVAYLLTQTAFQPLYGRLSDLIGRKTILLFSMAIFAFGSLLCGVAQNVIWLISARALAGIGGGGIVSSVWVITSEIVEVASRPKWSQVLSVTWCCSAIAGPLLGGLFTGRYPGCHIDFITEWSFQGEHSNIAISWRWGFYVNLPISFVALMILLPALHGVQFPRSTSSSWHTFAQRFDFGGLFLFMFGSGFIIVGFSFATLKGWSAPSTLCFIIFGFSTLVCGGWYEKVTTRDRLFPDTTFKDLTTIAVLLISFLHNFAFNAGTFYLALFYQAANDSTPFEAGLRMLPYSLGSSLASMPVAWFINLYQNKTHDTFGQNLVITLGLLISTAGFGLLMLLHEHAHVYSQVIFPLVAGIGVGMGFHAPYQVFTRALKPHEIASGTSAFFLVRFTGATVGLAVAGAIYSARMAAQLPPDVLQLLADSALNYQYLQPVPLRDQISHAVSLSIQTVWIVCLPCLGIASLLSLLIRRIPIDASTNIRCNDRCQTAQKDPNP</sequence>
<reference evidence="7 8" key="1">
    <citation type="submission" date="2014-04" db="EMBL/GenBank/DDBJ databases">
        <title>Evolutionary Origins and Diversification of the Mycorrhizal Mutualists.</title>
        <authorList>
            <consortium name="DOE Joint Genome Institute"/>
            <consortium name="Mycorrhizal Genomics Consortium"/>
            <person name="Kohler A."/>
            <person name="Kuo A."/>
            <person name="Nagy L.G."/>
            <person name="Floudas D."/>
            <person name="Copeland A."/>
            <person name="Barry K.W."/>
            <person name="Cichocki N."/>
            <person name="Veneault-Fourrey C."/>
            <person name="LaButti K."/>
            <person name="Lindquist E.A."/>
            <person name="Lipzen A."/>
            <person name="Lundell T."/>
            <person name="Morin E."/>
            <person name="Murat C."/>
            <person name="Riley R."/>
            <person name="Ohm R."/>
            <person name="Sun H."/>
            <person name="Tunlid A."/>
            <person name="Henrissat B."/>
            <person name="Grigoriev I.V."/>
            <person name="Hibbett D.S."/>
            <person name="Martin F."/>
        </authorList>
    </citation>
    <scope>NUCLEOTIDE SEQUENCE [LARGE SCALE GENOMIC DNA]</scope>
    <source>
        <strain evidence="7 8">Koide BX008</strain>
    </source>
</reference>
<dbReference type="InterPro" id="IPR020846">
    <property type="entry name" value="MFS_dom"/>
</dbReference>
<dbReference type="STRING" id="946122.A0A0C2T524"/>
<dbReference type="PANTHER" id="PTHR23501">
    <property type="entry name" value="MAJOR FACILITATOR SUPERFAMILY"/>
    <property type="match status" value="1"/>
</dbReference>
<evidence type="ECO:0000313" key="7">
    <source>
        <dbReference type="EMBL" id="KIL70995.1"/>
    </source>
</evidence>
<dbReference type="GO" id="GO:0022857">
    <property type="term" value="F:transmembrane transporter activity"/>
    <property type="evidence" value="ECO:0007669"/>
    <property type="project" value="InterPro"/>
</dbReference>
<keyword evidence="4 5" id="KW-0472">Membrane</keyword>
<dbReference type="InParanoid" id="A0A0C2T524"/>
<feature type="transmembrane region" description="Helical" evidence="5">
    <location>
        <begin position="378"/>
        <end position="398"/>
    </location>
</feature>
<protein>
    <recommendedName>
        <fullName evidence="6">Major facilitator superfamily (MFS) profile domain-containing protein</fullName>
    </recommendedName>
</protein>
<feature type="domain" description="Major facilitator superfamily (MFS) profile" evidence="6">
    <location>
        <begin position="1"/>
        <end position="507"/>
    </location>
</feature>
<keyword evidence="8" id="KW-1185">Reference proteome</keyword>
<feature type="transmembrane region" description="Helical" evidence="5">
    <location>
        <begin position="323"/>
        <end position="341"/>
    </location>
</feature>
<feature type="transmembrane region" description="Helical" evidence="5">
    <location>
        <begin position="119"/>
        <end position="137"/>
    </location>
</feature>
<evidence type="ECO:0000256" key="2">
    <source>
        <dbReference type="ARBA" id="ARBA00022692"/>
    </source>
</evidence>
<dbReference type="PANTHER" id="PTHR23501:SF102">
    <property type="entry name" value="DRUG TRANSPORTER, PUTATIVE (AFU_ORTHOLOGUE AFUA_3G08530)-RELATED"/>
    <property type="match status" value="1"/>
</dbReference>
<accession>A0A0C2T524</accession>
<feature type="transmembrane region" description="Helical" evidence="5">
    <location>
        <begin position="238"/>
        <end position="260"/>
    </location>
</feature>
<gene>
    <name evidence="7" type="ORF">M378DRAFT_183534</name>
</gene>
<name>A0A0C2T524_AMAMK</name>
<dbReference type="Pfam" id="PF07690">
    <property type="entry name" value="MFS_1"/>
    <property type="match status" value="1"/>
</dbReference>
<keyword evidence="3 5" id="KW-1133">Transmembrane helix</keyword>